<evidence type="ECO:0000259" key="1">
    <source>
        <dbReference type="Pfam" id="PF08729"/>
    </source>
</evidence>
<organism evidence="2 3">
    <name type="scientific">Prunus dulcis</name>
    <name type="common">Almond</name>
    <name type="synonym">Amygdalus dulcis</name>
    <dbReference type="NCBI Taxonomy" id="3755"/>
    <lineage>
        <taxon>Eukaryota</taxon>
        <taxon>Viridiplantae</taxon>
        <taxon>Streptophyta</taxon>
        <taxon>Embryophyta</taxon>
        <taxon>Tracheophyta</taxon>
        <taxon>Spermatophyta</taxon>
        <taxon>Magnoliopsida</taxon>
        <taxon>eudicotyledons</taxon>
        <taxon>Gunneridae</taxon>
        <taxon>Pentapetalae</taxon>
        <taxon>rosids</taxon>
        <taxon>fabids</taxon>
        <taxon>Rosales</taxon>
        <taxon>Rosaceae</taxon>
        <taxon>Amygdaloideae</taxon>
        <taxon>Amygdaleae</taxon>
        <taxon>Prunus</taxon>
    </lineage>
</organism>
<dbReference type="Pfam" id="PF08729">
    <property type="entry name" value="HUN"/>
    <property type="match status" value="1"/>
</dbReference>
<keyword evidence="3" id="KW-1185">Reference proteome</keyword>
<feature type="domain" description="Hpc2-related" evidence="1">
    <location>
        <begin position="42"/>
        <end position="80"/>
    </location>
</feature>
<protein>
    <recommendedName>
        <fullName evidence="1">Hpc2-related domain-containing protein</fullName>
    </recommendedName>
</protein>
<gene>
    <name evidence="2" type="ORF">L3X38_029154</name>
</gene>
<sequence length="152" mass="16759">MRTESSGVGFHFGLIFNSVNEWECKAHVEFGADGLPSPRIFDEYDTEYSFIDDAELDEYFKVDNSAIKHDGFFVNRGKLERIVTAKTAAAAKITLTLAKNSSAPIITTEHLSEGDADALQAEVKAINKQNAGVLLSKDPSNRGRHLAKVQRD</sequence>
<dbReference type="EMBL" id="JAJFAZ020000005">
    <property type="protein sequence ID" value="KAI5329757.1"/>
    <property type="molecule type" value="Genomic_DNA"/>
</dbReference>
<dbReference type="GO" id="GO:0006325">
    <property type="term" value="P:chromatin organization"/>
    <property type="evidence" value="ECO:0007669"/>
    <property type="project" value="TreeGrafter"/>
</dbReference>
<accession>A0AAD4VT33</accession>
<dbReference type="Proteomes" id="UP001054821">
    <property type="component" value="Chromosome 5"/>
</dbReference>
<dbReference type="GO" id="GO:0005634">
    <property type="term" value="C:nucleus"/>
    <property type="evidence" value="ECO:0007669"/>
    <property type="project" value="TreeGrafter"/>
</dbReference>
<proteinExistence type="predicted"/>
<comment type="caution">
    <text evidence="2">The sequence shown here is derived from an EMBL/GenBank/DDBJ whole genome shotgun (WGS) entry which is preliminary data.</text>
</comment>
<evidence type="ECO:0000313" key="2">
    <source>
        <dbReference type="EMBL" id="KAI5329757.1"/>
    </source>
</evidence>
<dbReference type="AlphaFoldDB" id="A0AAD4VT33"/>
<name>A0AAD4VT33_PRUDU</name>
<dbReference type="PANTHER" id="PTHR21669">
    <property type="entry name" value="CAPZ-INTERACTING PROTEIN AND RELATED PROTEINS"/>
    <property type="match status" value="1"/>
</dbReference>
<evidence type="ECO:0000313" key="3">
    <source>
        <dbReference type="Proteomes" id="UP001054821"/>
    </source>
</evidence>
<dbReference type="PANTHER" id="PTHR21669:SF28">
    <property type="entry name" value="YEMANUCLEIN"/>
    <property type="match status" value="1"/>
</dbReference>
<dbReference type="InterPro" id="IPR014840">
    <property type="entry name" value="HRD"/>
</dbReference>
<reference evidence="2 3" key="1">
    <citation type="journal article" date="2022" name="G3 (Bethesda)">
        <title>Whole-genome sequence and methylome profiling of the almond [Prunus dulcis (Mill.) D.A. Webb] cultivar 'Nonpareil'.</title>
        <authorList>
            <person name="D'Amico-Willman K.M."/>
            <person name="Ouma W.Z."/>
            <person name="Meulia T."/>
            <person name="Sideli G.M."/>
            <person name="Gradziel T.M."/>
            <person name="Fresnedo-Ramirez J."/>
        </authorList>
    </citation>
    <scope>NUCLEOTIDE SEQUENCE [LARGE SCALE GENOMIC DNA]</scope>
    <source>
        <strain evidence="2">Clone GOH B32 T37-40</strain>
    </source>
</reference>